<evidence type="ECO:0000313" key="2">
    <source>
        <dbReference type="EMBL" id="KAF2223596.1"/>
    </source>
</evidence>
<dbReference type="EMBL" id="ML992506">
    <property type="protein sequence ID" value="KAF2223596.1"/>
    <property type="molecule type" value="Genomic_DNA"/>
</dbReference>
<sequence>MANGVGNAGKGKRARSAYAAFASPFCKPLPATAYFFFWLTPNSKICLTRNVRDKCWYLYITDQSPKSHPSIPMPTRGLLPWSSLFNDRTSPASHTCSSQFVQATSGMQNKVSESLGPGTKTSSFSSPDISSLSLYSRQHKSFSALPKVRCPQYLATVRNSTHGHAPYQDPPPTTGNPPISAVLMGPPNVASQVTPVSVFGSVASFPMWLKLPSRFLQPPSCTREADASRPWQAMQEKRPDTLTETKPAAASPLTKR</sequence>
<evidence type="ECO:0000313" key="3">
    <source>
        <dbReference type="Proteomes" id="UP000799538"/>
    </source>
</evidence>
<dbReference type="OrthoDB" id="10531394at2759"/>
<dbReference type="AlphaFoldDB" id="A0A6A6GD49"/>
<keyword evidence="3" id="KW-1185">Reference proteome</keyword>
<gene>
    <name evidence="2" type="ORF">BDZ85DRAFT_111681</name>
</gene>
<protein>
    <submittedName>
        <fullName evidence="2">Uncharacterized protein</fullName>
    </submittedName>
</protein>
<organism evidence="2 3">
    <name type="scientific">Elsinoe ampelina</name>
    <dbReference type="NCBI Taxonomy" id="302913"/>
    <lineage>
        <taxon>Eukaryota</taxon>
        <taxon>Fungi</taxon>
        <taxon>Dikarya</taxon>
        <taxon>Ascomycota</taxon>
        <taxon>Pezizomycotina</taxon>
        <taxon>Dothideomycetes</taxon>
        <taxon>Dothideomycetidae</taxon>
        <taxon>Myriangiales</taxon>
        <taxon>Elsinoaceae</taxon>
        <taxon>Elsinoe</taxon>
    </lineage>
</organism>
<evidence type="ECO:0000256" key="1">
    <source>
        <dbReference type="SAM" id="MobiDB-lite"/>
    </source>
</evidence>
<proteinExistence type="predicted"/>
<name>A0A6A6GD49_9PEZI</name>
<accession>A0A6A6GD49</accession>
<reference evidence="3" key="1">
    <citation type="journal article" date="2020" name="Stud. Mycol.">
        <title>101 Dothideomycetes genomes: A test case for predicting lifestyles and emergence of pathogens.</title>
        <authorList>
            <person name="Haridas S."/>
            <person name="Albert R."/>
            <person name="Binder M."/>
            <person name="Bloem J."/>
            <person name="LaButti K."/>
            <person name="Salamov A."/>
            <person name="Andreopoulos B."/>
            <person name="Baker S."/>
            <person name="Barry K."/>
            <person name="Bills G."/>
            <person name="Bluhm B."/>
            <person name="Cannon C."/>
            <person name="Castanera R."/>
            <person name="Culley D."/>
            <person name="Daum C."/>
            <person name="Ezra D."/>
            <person name="Gonzalez J."/>
            <person name="Henrissat B."/>
            <person name="Kuo A."/>
            <person name="Liang C."/>
            <person name="Lipzen A."/>
            <person name="Lutzoni F."/>
            <person name="Magnuson J."/>
            <person name="Mondo S."/>
            <person name="Nolan M."/>
            <person name="Ohm R."/>
            <person name="Pangilinan J."/>
            <person name="Park H.-J."/>
            <person name="Ramirez L."/>
            <person name="Alfaro M."/>
            <person name="Sun H."/>
            <person name="Tritt A."/>
            <person name="Yoshinaga Y."/>
            <person name="Zwiers L.-H."/>
            <person name="Turgeon B."/>
            <person name="Goodwin S."/>
            <person name="Spatafora J."/>
            <person name="Crous P."/>
            <person name="Grigoriev I."/>
        </authorList>
    </citation>
    <scope>NUCLEOTIDE SEQUENCE [LARGE SCALE GENOMIC DNA]</scope>
    <source>
        <strain evidence="3">CECT 20119</strain>
    </source>
</reference>
<feature type="region of interest" description="Disordered" evidence="1">
    <location>
        <begin position="219"/>
        <end position="256"/>
    </location>
</feature>
<dbReference type="Proteomes" id="UP000799538">
    <property type="component" value="Unassembled WGS sequence"/>
</dbReference>